<accession>A0A836JKW5</accession>
<dbReference type="EMBL" id="JAANHZ010000472">
    <property type="protein sequence ID" value="KAG5310716.1"/>
    <property type="molecule type" value="Genomic_DNA"/>
</dbReference>
<keyword evidence="6" id="KW-1185">Reference proteome</keyword>
<feature type="non-terminal residue" evidence="5">
    <location>
        <position position="1"/>
    </location>
</feature>
<sequence>MYRFTVSAPGTVVLCGERKQTCVAASLDMRTVLKFSSFPTNVVRQDFMEIKVSSIGLRMKIPLRIFLLHFYGVNSCEALDELKLFESVKNFTTFLTGFSGNYNPNNHAHRLSVQAFIFLLVLISCKNGIVIKSSFVVKVLSELPIDEDLGCSSSFVVCLAACFRRWYLLQQGTVRYIFNAHDISLIMKYAFLCEHVVYKSVHLINVTISTGGKIRIFEKEKMMSNIIFENVPSMKILLVFSNVSKESMKTVECLSSIADFILHTLEILSNKFIEILKRIDDVIDLQPNVIESNSDCLINYYKDLANLIIINEGLLRALATSPSSPVLDIICSYAKNYSLGGKIATSGSRYAFILLLPNTSDELIQHLIGIFESHDFLAKITSLNCSGVRIQY</sequence>
<dbReference type="GO" id="GO:0019287">
    <property type="term" value="P:isopentenyl diphosphate biosynthetic process, mevalonate pathway"/>
    <property type="evidence" value="ECO:0007669"/>
    <property type="project" value="TreeGrafter"/>
</dbReference>
<evidence type="ECO:0000313" key="6">
    <source>
        <dbReference type="Proteomes" id="UP000667349"/>
    </source>
</evidence>
<name>A0A836JKW5_9HYME</name>
<evidence type="ECO:0000256" key="1">
    <source>
        <dbReference type="ARBA" id="ARBA00022490"/>
    </source>
</evidence>
<feature type="non-terminal residue" evidence="5">
    <location>
        <position position="392"/>
    </location>
</feature>
<dbReference type="GO" id="GO:0004496">
    <property type="term" value="F:mevalonate kinase activity"/>
    <property type="evidence" value="ECO:0007669"/>
    <property type="project" value="InterPro"/>
</dbReference>
<dbReference type="PANTHER" id="PTHR43290:SF2">
    <property type="entry name" value="MEVALONATE KINASE"/>
    <property type="match status" value="1"/>
</dbReference>
<dbReference type="PANTHER" id="PTHR43290">
    <property type="entry name" value="MEVALONATE KINASE"/>
    <property type="match status" value="1"/>
</dbReference>
<evidence type="ECO:0000256" key="4">
    <source>
        <dbReference type="ARBA" id="ARBA00022842"/>
    </source>
</evidence>
<proteinExistence type="predicted"/>
<organism evidence="5 6">
    <name type="scientific">Acromyrmex insinuator</name>
    <dbReference type="NCBI Taxonomy" id="230686"/>
    <lineage>
        <taxon>Eukaryota</taxon>
        <taxon>Metazoa</taxon>
        <taxon>Ecdysozoa</taxon>
        <taxon>Arthropoda</taxon>
        <taxon>Hexapoda</taxon>
        <taxon>Insecta</taxon>
        <taxon>Pterygota</taxon>
        <taxon>Neoptera</taxon>
        <taxon>Endopterygota</taxon>
        <taxon>Hymenoptera</taxon>
        <taxon>Apocrita</taxon>
        <taxon>Aculeata</taxon>
        <taxon>Formicoidea</taxon>
        <taxon>Formicidae</taxon>
        <taxon>Myrmicinae</taxon>
        <taxon>Acromyrmex</taxon>
    </lineage>
</organism>
<dbReference type="InterPro" id="IPR014721">
    <property type="entry name" value="Ribsml_uS5_D2-typ_fold_subgr"/>
</dbReference>
<dbReference type="GO" id="GO:0005524">
    <property type="term" value="F:ATP binding"/>
    <property type="evidence" value="ECO:0007669"/>
    <property type="project" value="InterPro"/>
</dbReference>
<dbReference type="GO" id="GO:0006695">
    <property type="term" value="P:cholesterol biosynthetic process"/>
    <property type="evidence" value="ECO:0007669"/>
    <property type="project" value="TreeGrafter"/>
</dbReference>
<dbReference type="SUPFAM" id="SSF55060">
    <property type="entry name" value="GHMP Kinase, C-terminal domain"/>
    <property type="match status" value="1"/>
</dbReference>
<reference evidence="5" key="1">
    <citation type="submission" date="2020-02" db="EMBL/GenBank/DDBJ databases">
        <title>Relaxed selection underlies rapid genomic changes in the transitions from sociality to social parasitism in ants.</title>
        <authorList>
            <person name="Bi X."/>
        </authorList>
    </citation>
    <scope>NUCLEOTIDE SEQUENCE</scope>
    <source>
        <strain evidence="5">BGI-DK2013a</strain>
        <tissue evidence="5">Whole body</tissue>
    </source>
</reference>
<dbReference type="InterPro" id="IPR006205">
    <property type="entry name" value="Mev_gal_kin"/>
</dbReference>
<dbReference type="InterPro" id="IPR036554">
    <property type="entry name" value="GHMP_kinase_C_sf"/>
</dbReference>
<protein>
    <submittedName>
        <fullName evidence="5">KIME kinase</fullName>
    </submittedName>
</protein>
<keyword evidence="1" id="KW-0963">Cytoplasm</keyword>
<dbReference type="InterPro" id="IPR020568">
    <property type="entry name" value="Ribosomal_Su5_D2-typ_SF"/>
</dbReference>
<dbReference type="Gene3D" id="3.30.70.890">
    <property type="entry name" value="GHMP kinase, C-terminal domain"/>
    <property type="match status" value="1"/>
</dbReference>
<keyword evidence="2" id="KW-0808">Transferase</keyword>
<gene>
    <name evidence="5" type="primary">Mvk_4</name>
    <name evidence="5" type="ORF">G6Z75_0002956</name>
</gene>
<evidence type="ECO:0000313" key="5">
    <source>
        <dbReference type="EMBL" id="KAG5310716.1"/>
    </source>
</evidence>
<dbReference type="GO" id="GO:0005829">
    <property type="term" value="C:cytosol"/>
    <property type="evidence" value="ECO:0007669"/>
    <property type="project" value="TreeGrafter"/>
</dbReference>
<dbReference type="AlphaFoldDB" id="A0A836JKW5"/>
<evidence type="ECO:0000256" key="2">
    <source>
        <dbReference type="ARBA" id="ARBA00022679"/>
    </source>
</evidence>
<dbReference type="Proteomes" id="UP000667349">
    <property type="component" value="Unassembled WGS sequence"/>
</dbReference>
<keyword evidence="3 5" id="KW-0418">Kinase</keyword>
<dbReference type="SUPFAM" id="SSF54211">
    <property type="entry name" value="Ribosomal protein S5 domain 2-like"/>
    <property type="match status" value="1"/>
</dbReference>
<evidence type="ECO:0000256" key="3">
    <source>
        <dbReference type="ARBA" id="ARBA00022777"/>
    </source>
</evidence>
<comment type="caution">
    <text evidence="5">The sequence shown here is derived from an EMBL/GenBank/DDBJ whole genome shotgun (WGS) entry which is preliminary data.</text>
</comment>
<dbReference type="Gene3D" id="3.30.230.10">
    <property type="match status" value="1"/>
</dbReference>
<keyword evidence="4" id="KW-0460">Magnesium</keyword>